<evidence type="ECO:0000259" key="11">
    <source>
        <dbReference type="PROSITE" id="PS51914"/>
    </source>
</evidence>
<proteinExistence type="inferred from homology"/>
<feature type="region of interest" description="Disordered" evidence="9">
    <location>
        <begin position="286"/>
        <end position="327"/>
    </location>
</feature>
<keyword evidence="7" id="KW-1015">Disulfide bond</keyword>
<dbReference type="GO" id="GO:0030968">
    <property type="term" value="P:endoplasmic reticulum unfolded protein response"/>
    <property type="evidence" value="ECO:0007669"/>
    <property type="project" value="InterPro"/>
</dbReference>
<dbReference type="GO" id="GO:0005789">
    <property type="term" value="C:endoplasmic reticulum membrane"/>
    <property type="evidence" value="ECO:0007669"/>
    <property type="project" value="UniProtKB-SubCell"/>
</dbReference>
<feature type="signal peptide" evidence="10">
    <location>
        <begin position="1"/>
        <end position="19"/>
    </location>
</feature>
<gene>
    <name evidence="12" type="primary">yos9</name>
    <name evidence="12" type="ORF">A0J61_00584</name>
</gene>
<evidence type="ECO:0000256" key="7">
    <source>
        <dbReference type="ARBA" id="ARBA00023157"/>
    </source>
</evidence>
<evidence type="ECO:0000256" key="1">
    <source>
        <dbReference type="ARBA" id="ARBA00004367"/>
    </source>
</evidence>
<evidence type="ECO:0000256" key="5">
    <source>
        <dbReference type="ARBA" id="ARBA00022734"/>
    </source>
</evidence>
<dbReference type="Gene3D" id="2.70.130.10">
    <property type="entry name" value="Mannose-6-phosphate receptor binding domain"/>
    <property type="match status" value="1"/>
</dbReference>
<dbReference type="GO" id="GO:0030246">
    <property type="term" value="F:carbohydrate binding"/>
    <property type="evidence" value="ECO:0007669"/>
    <property type="project" value="UniProtKB-KW"/>
</dbReference>
<keyword evidence="4 10" id="KW-0732">Signal</keyword>
<dbReference type="SUPFAM" id="SSF50911">
    <property type="entry name" value="Mannose 6-phosphate receptor domain"/>
    <property type="match status" value="1"/>
</dbReference>
<dbReference type="Proteomes" id="UP000093000">
    <property type="component" value="Unassembled WGS sequence"/>
</dbReference>
<dbReference type="EMBL" id="LUGH01000013">
    <property type="protein sequence ID" value="OBZ91389.1"/>
    <property type="molecule type" value="Genomic_DNA"/>
</dbReference>
<feature type="compositionally biased region" description="Basic and acidic residues" evidence="9">
    <location>
        <begin position="398"/>
        <end position="409"/>
    </location>
</feature>
<dbReference type="STRING" id="101091.A0A1C7NR36"/>
<protein>
    <recommendedName>
        <fullName evidence="3">Protein OS-9 homolog</fullName>
    </recommendedName>
</protein>
<dbReference type="Pfam" id="PF07915">
    <property type="entry name" value="PRKCSH"/>
    <property type="match status" value="1"/>
</dbReference>
<keyword evidence="13" id="KW-1185">Reference proteome</keyword>
<feature type="coiled-coil region" evidence="8">
    <location>
        <begin position="78"/>
        <end position="107"/>
    </location>
</feature>
<evidence type="ECO:0000256" key="6">
    <source>
        <dbReference type="ARBA" id="ARBA00022824"/>
    </source>
</evidence>
<comment type="subcellular location">
    <subcellularLocation>
        <location evidence="1">Endoplasmic reticulum membrane</location>
        <topology evidence="1">Peripheral membrane protein</topology>
        <orientation evidence="1">Lumenal side</orientation>
    </subcellularLocation>
</comment>
<dbReference type="OrthoDB" id="448954at2759"/>
<evidence type="ECO:0000313" key="13">
    <source>
        <dbReference type="Proteomes" id="UP000093000"/>
    </source>
</evidence>
<evidence type="ECO:0000256" key="2">
    <source>
        <dbReference type="ARBA" id="ARBA00009918"/>
    </source>
</evidence>
<organism evidence="12 13">
    <name type="scientific">Choanephora cucurbitarum</name>
    <dbReference type="NCBI Taxonomy" id="101091"/>
    <lineage>
        <taxon>Eukaryota</taxon>
        <taxon>Fungi</taxon>
        <taxon>Fungi incertae sedis</taxon>
        <taxon>Mucoromycota</taxon>
        <taxon>Mucoromycotina</taxon>
        <taxon>Mucoromycetes</taxon>
        <taxon>Mucorales</taxon>
        <taxon>Mucorineae</taxon>
        <taxon>Choanephoraceae</taxon>
        <taxon>Choanephoroideae</taxon>
        <taxon>Choanephora</taxon>
    </lineage>
</organism>
<feature type="compositionally biased region" description="Basic and acidic residues" evidence="9">
    <location>
        <begin position="295"/>
        <end position="327"/>
    </location>
</feature>
<dbReference type="InterPro" id="IPR009011">
    <property type="entry name" value="Man6P_isomerase_rcpt-bd_dom_sf"/>
</dbReference>
<evidence type="ECO:0000256" key="8">
    <source>
        <dbReference type="SAM" id="Coils"/>
    </source>
</evidence>
<feature type="compositionally biased region" description="Polar residues" evidence="9">
    <location>
        <begin position="410"/>
        <end position="423"/>
    </location>
</feature>
<dbReference type="FunCoup" id="A0A1C7NR36">
    <property type="interactions" value="125"/>
</dbReference>
<dbReference type="InterPro" id="IPR045149">
    <property type="entry name" value="OS-9-like"/>
</dbReference>
<evidence type="ECO:0000256" key="4">
    <source>
        <dbReference type="ARBA" id="ARBA00022729"/>
    </source>
</evidence>
<sequence>MKTVLSLAFAFQLVALSLQLQYIQDDVLGFPRYKIVLTHEKVSPSALARRDVELSSKENQIVMTSSLGQPFSCSIPNVQIEEERLEREKKERAQKETEQDKQKTIQRGLELLEPLEASCIRFLTSSHQYWAYEYCHNQYVRQFHVERTNDGKVEKEQETDSYILGYHPNSKHIDSSYSDQTKALRAKKKVHTELRNVGDQRYLVQTWKDGSICDLTEKPRTVEVQYHCDVQGQDRVSSFVEVSTCNYQIIVSTSRLCEEMSLFRRHHTEPHQIKCRPIVSEELIEQEQQQDEELQEQKQKQEQQKEQQEEQQGQKEQSEITKDLPKKENEKDLLLNMIFDLKDQIGQLKEQLNNKNKQAEVAYFTMDEQGNIVPGIELSKLIGQGKDDSKATRQKKLPTKEQKAQEQHQNRQAYNQKYIALQQ</sequence>
<reference evidence="12 13" key="1">
    <citation type="submission" date="2016-03" db="EMBL/GenBank/DDBJ databases">
        <title>Choanephora cucurbitarum.</title>
        <authorList>
            <person name="Min B."/>
            <person name="Park H."/>
            <person name="Park J.-H."/>
            <person name="Shin H.-D."/>
            <person name="Choi I.-G."/>
        </authorList>
    </citation>
    <scope>NUCLEOTIDE SEQUENCE [LARGE SCALE GENOMIC DNA]</scope>
    <source>
        <strain evidence="12 13">KUS-F28377</strain>
    </source>
</reference>
<dbReference type="PANTHER" id="PTHR15414:SF0">
    <property type="entry name" value="ENDOPLASMIC RETICULUM LECTIN 1"/>
    <property type="match status" value="1"/>
</dbReference>
<dbReference type="PROSITE" id="PS51914">
    <property type="entry name" value="MRH"/>
    <property type="match status" value="1"/>
</dbReference>
<dbReference type="InterPro" id="IPR012913">
    <property type="entry name" value="OS9-like_dom"/>
</dbReference>
<evidence type="ECO:0000256" key="10">
    <source>
        <dbReference type="SAM" id="SignalP"/>
    </source>
</evidence>
<keyword evidence="8" id="KW-0175">Coiled coil</keyword>
<feature type="chain" id="PRO_5008889845" description="Protein OS-9 homolog" evidence="10">
    <location>
        <begin position="20"/>
        <end position="423"/>
    </location>
</feature>
<dbReference type="AlphaFoldDB" id="A0A1C7NR36"/>
<feature type="domain" description="MRH" evidence="11">
    <location>
        <begin position="117"/>
        <end position="259"/>
    </location>
</feature>
<feature type="region of interest" description="Disordered" evidence="9">
    <location>
        <begin position="384"/>
        <end position="423"/>
    </location>
</feature>
<evidence type="ECO:0000256" key="9">
    <source>
        <dbReference type="SAM" id="MobiDB-lite"/>
    </source>
</evidence>
<dbReference type="GO" id="GO:0005788">
    <property type="term" value="C:endoplasmic reticulum lumen"/>
    <property type="evidence" value="ECO:0007669"/>
    <property type="project" value="TreeGrafter"/>
</dbReference>
<comment type="caution">
    <text evidence="12">The sequence shown here is derived from an EMBL/GenBank/DDBJ whole genome shotgun (WGS) entry which is preliminary data.</text>
</comment>
<dbReference type="InParanoid" id="A0A1C7NR36"/>
<keyword evidence="5" id="KW-0430">Lectin</keyword>
<dbReference type="GO" id="GO:0030970">
    <property type="term" value="P:retrograde protein transport, ER to cytosol"/>
    <property type="evidence" value="ECO:0007669"/>
    <property type="project" value="TreeGrafter"/>
</dbReference>
<evidence type="ECO:0000256" key="3">
    <source>
        <dbReference type="ARBA" id="ARBA00018727"/>
    </source>
</evidence>
<comment type="similarity">
    <text evidence="2">Belongs to the OS-9 family.</text>
</comment>
<evidence type="ECO:0000313" key="12">
    <source>
        <dbReference type="EMBL" id="OBZ91389.1"/>
    </source>
</evidence>
<accession>A0A1C7NR36</accession>
<dbReference type="PANTHER" id="PTHR15414">
    <property type="entry name" value="OS-9-RELATED"/>
    <property type="match status" value="1"/>
</dbReference>
<keyword evidence="6" id="KW-0256">Endoplasmic reticulum</keyword>
<name>A0A1C7NR36_9FUNG</name>
<dbReference type="InterPro" id="IPR044865">
    <property type="entry name" value="MRH_dom"/>
</dbReference>